<keyword evidence="3" id="KW-1185">Reference proteome</keyword>
<proteinExistence type="predicted"/>
<comment type="caution">
    <text evidence="2">The sequence shown here is derived from an EMBL/GenBank/DDBJ whole genome shotgun (WGS) entry which is preliminary data.</text>
</comment>
<dbReference type="EMBL" id="MIGC01005620">
    <property type="protein sequence ID" value="PHJ16745.1"/>
    <property type="molecule type" value="Genomic_DNA"/>
</dbReference>
<reference evidence="2 3" key="1">
    <citation type="journal article" date="2017" name="Int. J. Parasitol.">
        <title>The genome of the protozoan parasite Cystoisospora suis and a reverse vaccinology approach to identify vaccine candidates.</title>
        <authorList>
            <person name="Palmieri N."/>
            <person name="Shrestha A."/>
            <person name="Ruttkowski B."/>
            <person name="Beck T."/>
            <person name="Vogl C."/>
            <person name="Tomley F."/>
            <person name="Blake D.P."/>
            <person name="Joachim A."/>
        </authorList>
    </citation>
    <scope>NUCLEOTIDE SEQUENCE [LARGE SCALE GENOMIC DNA]</scope>
    <source>
        <strain evidence="2 3">Wien I</strain>
    </source>
</reference>
<evidence type="ECO:0000313" key="3">
    <source>
        <dbReference type="Proteomes" id="UP000221165"/>
    </source>
</evidence>
<gene>
    <name evidence="2" type="ORF">CSUI_009438</name>
</gene>
<accession>A0A2C6KJT1</accession>
<name>A0A2C6KJT1_9APIC</name>
<evidence type="ECO:0000313" key="2">
    <source>
        <dbReference type="EMBL" id="PHJ16745.1"/>
    </source>
</evidence>
<protein>
    <submittedName>
        <fullName evidence="2">Uncharacterized protein</fullName>
    </submittedName>
</protein>
<sequence>MYSPMSHYVKKMRGKRMNEDTPRQRRRNIKRRRGVYSNLNHKKKKTQNVVHVSFFPPSLREGHLAKNRKNDLADLRRRRGRFVE</sequence>
<dbReference type="VEuPathDB" id="ToxoDB:CSUI_009438"/>
<dbReference type="RefSeq" id="XP_067918470.1">
    <property type="nucleotide sequence ID" value="XM_068069554.1"/>
</dbReference>
<feature type="region of interest" description="Disordered" evidence="1">
    <location>
        <begin position="1"/>
        <end position="28"/>
    </location>
</feature>
<dbReference type="AlphaFoldDB" id="A0A2C6KJT1"/>
<dbReference type="Proteomes" id="UP000221165">
    <property type="component" value="Unassembled WGS sequence"/>
</dbReference>
<organism evidence="2 3">
    <name type="scientific">Cystoisospora suis</name>
    <dbReference type="NCBI Taxonomy" id="483139"/>
    <lineage>
        <taxon>Eukaryota</taxon>
        <taxon>Sar</taxon>
        <taxon>Alveolata</taxon>
        <taxon>Apicomplexa</taxon>
        <taxon>Conoidasida</taxon>
        <taxon>Coccidia</taxon>
        <taxon>Eucoccidiorida</taxon>
        <taxon>Eimeriorina</taxon>
        <taxon>Sarcocystidae</taxon>
        <taxon>Cystoisospora</taxon>
    </lineage>
</organism>
<evidence type="ECO:0000256" key="1">
    <source>
        <dbReference type="SAM" id="MobiDB-lite"/>
    </source>
</evidence>
<dbReference type="GeneID" id="94432765"/>